<feature type="compositionally biased region" description="Low complexity" evidence="1">
    <location>
        <begin position="32"/>
        <end position="43"/>
    </location>
</feature>
<name>T2G9R9_MEGG1</name>
<dbReference type="EMBL" id="CP006585">
    <property type="protein sequence ID" value="AGW13340.1"/>
    <property type="molecule type" value="Genomic_DNA"/>
</dbReference>
<dbReference type="PATRIC" id="fig|1121448.10.peg.1494"/>
<organism evidence="2 3">
    <name type="scientific">Megalodesulfovibrio gigas (strain ATCC 19364 / DSM 1382 / NCIMB 9332 / VKM B-1759)</name>
    <name type="common">Desulfovibrio gigas</name>
    <dbReference type="NCBI Taxonomy" id="1121448"/>
    <lineage>
        <taxon>Bacteria</taxon>
        <taxon>Pseudomonadati</taxon>
        <taxon>Thermodesulfobacteriota</taxon>
        <taxon>Desulfovibrionia</taxon>
        <taxon>Desulfovibrionales</taxon>
        <taxon>Desulfovibrionaceae</taxon>
        <taxon>Megalodesulfovibrio</taxon>
    </lineage>
</organism>
<evidence type="ECO:0000313" key="2">
    <source>
        <dbReference type="EMBL" id="AGW13340.1"/>
    </source>
</evidence>
<keyword evidence="2" id="KW-0675">Receptor</keyword>
<dbReference type="AlphaFoldDB" id="T2G9R9"/>
<evidence type="ECO:0000256" key="1">
    <source>
        <dbReference type="SAM" id="MobiDB-lite"/>
    </source>
</evidence>
<reference evidence="3" key="2">
    <citation type="submission" date="2013-07" db="EMBL/GenBank/DDBJ databases">
        <authorList>
            <person name="Morais-Silva F.O."/>
            <person name="Rezende A.M."/>
            <person name="Pimentel C."/>
            <person name="Resende D.M."/>
            <person name="Santos C.I."/>
            <person name="Clemente C."/>
            <person name="de Oliveira L.M."/>
            <person name="da Silva S.M."/>
            <person name="Costa D.A."/>
            <person name="Varela-Raposo A."/>
            <person name="Horacio E.C.A."/>
            <person name="Matos M."/>
            <person name="Flores O."/>
            <person name="Ruiz J.C."/>
            <person name="Rodrigues-Pousada C."/>
        </authorList>
    </citation>
    <scope>NUCLEOTIDE SEQUENCE [LARGE SCALE GENOMIC DNA]</scope>
    <source>
        <strain evidence="3">ATCC 19364 / DSM 1382 / NCIMB 9332 / VKM B-1759</strain>
    </source>
</reference>
<dbReference type="Proteomes" id="UP000016587">
    <property type="component" value="Chromosome"/>
</dbReference>
<dbReference type="KEGG" id="dgg:DGI_1497"/>
<dbReference type="STRING" id="1121448.DGI_1497"/>
<gene>
    <name evidence="2" type="ORF">DGI_1497</name>
</gene>
<dbReference type="HOGENOM" id="CLU_2787044_0_0_7"/>
<feature type="region of interest" description="Disordered" evidence="1">
    <location>
        <begin position="1"/>
        <end position="68"/>
    </location>
</feature>
<accession>T2G9R9</accession>
<proteinExistence type="predicted"/>
<keyword evidence="3" id="KW-1185">Reference proteome</keyword>
<feature type="compositionally biased region" description="Polar residues" evidence="1">
    <location>
        <begin position="45"/>
        <end position="54"/>
    </location>
</feature>
<evidence type="ECO:0000313" key="3">
    <source>
        <dbReference type="Proteomes" id="UP000016587"/>
    </source>
</evidence>
<protein>
    <submittedName>
        <fullName evidence="2">Putative NT-3 growth factor receptor-like protein</fullName>
    </submittedName>
</protein>
<sequence>MQKGFPSRNVRFQKQNALNDKPPAEREGFVEEGGVVSVAAGGSSRQGDASNTPPNLAGTLPRDYGFVG</sequence>
<reference evidence="2 3" key="1">
    <citation type="journal article" date="2013" name="J. Bacteriol.">
        <title>Roles of HynAB and Ech, the only two hydrogenases found in the model sulfate reducer Desulfovibrio gigas.</title>
        <authorList>
            <person name="Morais-Silva F.O."/>
            <person name="Santos C.I."/>
            <person name="Rodrigues R."/>
            <person name="Pereira I.A."/>
            <person name="Rodrigues-Pousada C."/>
        </authorList>
    </citation>
    <scope>NUCLEOTIDE SEQUENCE [LARGE SCALE GENOMIC DNA]</scope>
    <source>
        <strain evidence="3">ATCC 19364 / DSM 1382 / NCIMB 9332 / VKM B-1759</strain>
    </source>
</reference>